<feature type="compositionally biased region" description="Basic residues" evidence="1">
    <location>
        <begin position="46"/>
        <end position="59"/>
    </location>
</feature>
<comment type="caution">
    <text evidence="2">The sequence shown here is derived from an EMBL/GenBank/DDBJ whole genome shotgun (WGS) entry which is preliminary data.</text>
</comment>
<organism evidence="2">
    <name type="scientific">marine sediment metagenome</name>
    <dbReference type="NCBI Taxonomy" id="412755"/>
    <lineage>
        <taxon>unclassified sequences</taxon>
        <taxon>metagenomes</taxon>
        <taxon>ecological metagenomes</taxon>
    </lineage>
</organism>
<proteinExistence type="predicted"/>
<reference evidence="2" key="1">
    <citation type="journal article" date="2015" name="Nature">
        <title>Complex archaea that bridge the gap between prokaryotes and eukaryotes.</title>
        <authorList>
            <person name="Spang A."/>
            <person name="Saw J.H."/>
            <person name="Jorgensen S.L."/>
            <person name="Zaremba-Niedzwiedzka K."/>
            <person name="Martijn J."/>
            <person name="Lind A.E."/>
            <person name="van Eijk R."/>
            <person name="Schleper C."/>
            <person name="Guy L."/>
            <person name="Ettema T.J."/>
        </authorList>
    </citation>
    <scope>NUCLEOTIDE SEQUENCE</scope>
</reference>
<gene>
    <name evidence="2" type="ORF">LCGC14_2944430</name>
</gene>
<dbReference type="AlphaFoldDB" id="A0A0F8Y474"/>
<sequence length="59" mass="6639">MVDEMNKGIFNVMALAKAMLGLGRHRDSGMIGAGDSQGQRMTGHFHSQKKRRLRARRQV</sequence>
<protein>
    <submittedName>
        <fullName evidence="2">Uncharacterized protein</fullName>
    </submittedName>
</protein>
<accession>A0A0F8Y474</accession>
<evidence type="ECO:0000256" key="1">
    <source>
        <dbReference type="SAM" id="MobiDB-lite"/>
    </source>
</evidence>
<evidence type="ECO:0000313" key="2">
    <source>
        <dbReference type="EMBL" id="KKK68400.1"/>
    </source>
</evidence>
<dbReference type="EMBL" id="LAZR01059155">
    <property type="protein sequence ID" value="KKK68400.1"/>
    <property type="molecule type" value="Genomic_DNA"/>
</dbReference>
<feature type="region of interest" description="Disordered" evidence="1">
    <location>
        <begin position="30"/>
        <end position="59"/>
    </location>
</feature>
<name>A0A0F8Y474_9ZZZZ</name>